<evidence type="ECO:0000313" key="2">
    <source>
        <dbReference type="EMBL" id="KAF1948753.1"/>
    </source>
</evidence>
<dbReference type="InterPro" id="IPR052158">
    <property type="entry name" value="INH-QAR"/>
</dbReference>
<dbReference type="OrthoDB" id="543156at2759"/>
<dbReference type="InterPro" id="IPR002818">
    <property type="entry name" value="DJ-1/PfpI"/>
</dbReference>
<organism evidence="2 3">
    <name type="scientific">Byssothecium circinans</name>
    <dbReference type="NCBI Taxonomy" id="147558"/>
    <lineage>
        <taxon>Eukaryota</taxon>
        <taxon>Fungi</taxon>
        <taxon>Dikarya</taxon>
        <taxon>Ascomycota</taxon>
        <taxon>Pezizomycotina</taxon>
        <taxon>Dothideomycetes</taxon>
        <taxon>Pleosporomycetidae</taxon>
        <taxon>Pleosporales</taxon>
        <taxon>Massarineae</taxon>
        <taxon>Massarinaceae</taxon>
        <taxon>Byssothecium</taxon>
    </lineage>
</organism>
<evidence type="ECO:0000259" key="1">
    <source>
        <dbReference type="Pfam" id="PF01965"/>
    </source>
</evidence>
<dbReference type="PANTHER" id="PTHR43130">
    <property type="entry name" value="ARAC-FAMILY TRANSCRIPTIONAL REGULATOR"/>
    <property type="match status" value="1"/>
</dbReference>
<dbReference type="CDD" id="cd03139">
    <property type="entry name" value="GATase1_PfpI_2"/>
    <property type="match status" value="1"/>
</dbReference>
<keyword evidence="3" id="KW-1185">Reference proteome</keyword>
<evidence type="ECO:0000313" key="3">
    <source>
        <dbReference type="Proteomes" id="UP000800035"/>
    </source>
</evidence>
<dbReference type="InterPro" id="IPR029062">
    <property type="entry name" value="Class_I_gatase-like"/>
</dbReference>
<gene>
    <name evidence="2" type="ORF">CC80DRAFT_430804</name>
</gene>
<dbReference type="SUPFAM" id="SSF52317">
    <property type="entry name" value="Class I glutamine amidotransferase-like"/>
    <property type="match status" value="1"/>
</dbReference>
<reference evidence="2" key="1">
    <citation type="journal article" date="2020" name="Stud. Mycol.">
        <title>101 Dothideomycetes genomes: a test case for predicting lifestyles and emergence of pathogens.</title>
        <authorList>
            <person name="Haridas S."/>
            <person name="Albert R."/>
            <person name="Binder M."/>
            <person name="Bloem J."/>
            <person name="Labutti K."/>
            <person name="Salamov A."/>
            <person name="Andreopoulos B."/>
            <person name="Baker S."/>
            <person name="Barry K."/>
            <person name="Bills G."/>
            <person name="Bluhm B."/>
            <person name="Cannon C."/>
            <person name="Castanera R."/>
            <person name="Culley D."/>
            <person name="Daum C."/>
            <person name="Ezra D."/>
            <person name="Gonzalez J."/>
            <person name="Henrissat B."/>
            <person name="Kuo A."/>
            <person name="Liang C."/>
            <person name="Lipzen A."/>
            <person name="Lutzoni F."/>
            <person name="Magnuson J."/>
            <person name="Mondo S."/>
            <person name="Nolan M."/>
            <person name="Ohm R."/>
            <person name="Pangilinan J."/>
            <person name="Park H.-J."/>
            <person name="Ramirez L."/>
            <person name="Alfaro M."/>
            <person name="Sun H."/>
            <person name="Tritt A."/>
            <person name="Yoshinaga Y."/>
            <person name="Zwiers L.-H."/>
            <person name="Turgeon B."/>
            <person name="Goodwin S."/>
            <person name="Spatafora J."/>
            <person name="Crous P."/>
            <person name="Grigoriev I."/>
        </authorList>
    </citation>
    <scope>NUCLEOTIDE SEQUENCE</scope>
    <source>
        <strain evidence="2">CBS 675.92</strain>
    </source>
</reference>
<dbReference type="EMBL" id="ML977049">
    <property type="protein sequence ID" value="KAF1948753.1"/>
    <property type="molecule type" value="Genomic_DNA"/>
</dbReference>
<dbReference type="PANTHER" id="PTHR43130:SF3">
    <property type="entry name" value="HTH-TYPE TRANSCRIPTIONAL REGULATOR RV1931C"/>
    <property type="match status" value="1"/>
</dbReference>
<name>A0A6A5T7W5_9PLEO</name>
<dbReference type="Gene3D" id="3.40.50.880">
    <property type="match status" value="1"/>
</dbReference>
<proteinExistence type="predicted"/>
<accession>A0A6A5T7W5</accession>
<dbReference type="Pfam" id="PF01965">
    <property type="entry name" value="DJ-1_PfpI"/>
    <property type="match status" value="1"/>
</dbReference>
<feature type="domain" description="DJ-1/PfpI" evidence="1">
    <location>
        <begin position="7"/>
        <end position="205"/>
    </location>
</feature>
<sequence>MAPLFNVAVLLYPGADIIDFSGPVETYSTNPPPNEPRHFTTTTFAHHNPVKSSANALTYVPDATFADIEGRIRDFDILVVPGAPPETIEELLKTKEGEEINALIRKFAALEPRVGQGSRILQSVCTGALFFAAAGVLANRTVTTHHTCFEQLVQFADQAAGGEGKSGINAVRERWVDAGATESGVRIVTAGGVSSGIDASLWIVETLVGRERAEWVGEIMEFERRGKGWEDARGK</sequence>
<protein>
    <submittedName>
        <fullName evidence="2">ThiJ/PfpI family protein-like protein</fullName>
    </submittedName>
</protein>
<dbReference type="Proteomes" id="UP000800035">
    <property type="component" value="Unassembled WGS sequence"/>
</dbReference>
<dbReference type="AlphaFoldDB" id="A0A6A5T7W5"/>